<proteinExistence type="predicted"/>
<evidence type="ECO:0000256" key="1">
    <source>
        <dbReference type="ARBA" id="ARBA00022603"/>
    </source>
</evidence>
<organism evidence="5">
    <name type="scientific">viral metagenome</name>
    <dbReference type="NCBI Taxonomy" id="1070528"/>
    <lineage>
        <taxon>unclassified sequences</taxon>
        <taxon>metagenomes</taxon>
        <taxon>organismal metagenomes</taxon>
    </lineage>
</organism>
<accession>A0A6C0CA16</accession>
<dbReference type="InterPro" id="IPR050851">
    <property type="entry name" value="mRNA_Cap_2O-Ribose_MeTrfase"/>
</dbReference>
<evidence type="ECO:0000256" key="3">
    <source>
        <dbReference type="ARBA" id="ARBA00022691"/>
    </source>
</evidence>
<name>A0A6C0CA16_9ZZZZ</name>
<reference evidence="5" key="1">
    <citation type="journal article" date="2020" name="Nature">
        <title>Giant virus diversity and host interactions through global metagenomics.</title>
        <authorList>
            <person name="Schulz F."/>
            <person name="Roux S."/>
            <person name="Paez-Espino D."/>
            <person name="Jungbluth S."/>
            <person name="Walsh D.A."/>
            <person name="Denef V.J."/>
            <person name="McMahon K.D."/>
            <person name="Konstantinidis K.T."/>
            <person name="Eloe-Fadrosh E.A."/>
            <person name="Kyrpides N.C."/>
            <person name="Woyke T."/>
        </authorList>
    </citation>
    <scope>NUCLEOTIDE SEQUENCE</scope>
    <source>
        <strain evidence="5">GVMAG-M-3300020192-26</strain>
    </source>
</reference>
<dbReference type="EMBL" id="MN739368">
    <property type="protein sequence ID" value="QHT01281.1"/>
    <property type="molecule type" value="Genomic_DNA"/>
</dbReference>
<evidence type="ECO:0000256" key="2">
    <source>
        <dbReference type="ARBA" id="ARBA00022679"/>
    </source>
</evidence>
<keyword evidence="3" id="KW-0949">S-adenosyl-L-methionine</keyword>
<protein>
    <recommendedName>
        <fullName evidence="4">Adrift-type SAM-dependent 2'-O-MTase domain-containing protein</fullName>
    </recommendedName>
</protein>
<dbReference type="AlphaFoldDB" id="A0A6C0CA16"/>
<dbReference type="InterPro" id="IPR025807">
    <property type="entry name" value="Adrift-typ_MeTrfase"/>
</dbReference>
<evidence type="ECO:0000259" key="4">
    <source>
        <dbReference type="PROSITE" id="PS51614"/>
    </source>
</evidence>
<keyword evidence="1" id="KW-0489">Methyltransferase</keyword>
<keyword evidence="2" id="KW-0808">Transferase</keyword>
<evidence type="ECO:0000313" key="5">
    <source>
        <dbReference type="EMBL" id="QHT01281.1"/>
    </source>
</evidence>
<dbReference type="GO" id="GO:0006370">
    <property type="term" value="P:7-methylguanosine mRNA capping"/>
    <property type="evidence" value="ECO:0007669"/>
    <property type="project" value="TreeGrafter"/>
</dbReference>
<dbReference type="Gene3D" id="3.40.50.12760">
    <property type="match status" value="1"/>
</dbReference>
<dbReference type="GO" id="GO:0005737">
    <property type="term" value="C:cytoplasm"/>
    <property type="evidence" value="ECO:0007669"/>
    <property type="project" value="TreeGrafter"/>
</dbReference>
<sequence>MSHFLLTSNQVDEYDKKFMRTIKKVSDEVCNIDNIGKLMTQNPYEKIVPFNMWFDCASPCYVKDICENNQHIRTRNYKNAMLTPLLTKSNKKFTQLKSSLPNMSLYQPFYPETFYGMWEFLSLDHLKVDTKNIIHIGFENRLGSIESIILYLEKNQQTYQYNTYHCWLIENDQYDIFTGDYTLEKIPIDYLGQSYKLEYLQNTNQLLPVYDFISIDVNHQFKSPLNWTTAECDLQATLFYIITAMKHLRNRGAMFIRFNLMVPNNWIILFEILEDFFEEHTFFRASICNSFNPEIYLYVKGFKKNLPLDTPYYNILRALYRRQTFQYLTIETPKTKTENNMFEKYKKLADDWAKNMKNKSVHPTLGIPPSSQWHATNSFPTIDYLLNKSYLKGEDAPFNFFRSIKRVLETSAKKFTIKPTTPFALYDIPFYQKIIKKRAELNFCKRIMDTRPSKNFCSKFRKPNKLNELITWEQLTNSVDPHKAIRSILATNYEPEMLTGAWIKMFEILNNNIDIIGKQKNIKTFHICEAPGAFISATNHYIDTYNINNPDKKIEWDWHAQTLLHQNNGVGRFALGDRYGLIKKYPDRWIFGDETDRSGDITHSYIIKYYAQHAKLQDIDFMTSDAGLKCHPRELNEQEAYLAKISMGQIVCILACLSVGKSAIFKTFLPLTEPLDISMIYLVTHLFESVDMIKPMTSHSYNSEIYFVLKKYKGINPATLNILYDMLDDQNITSKSLLFAEIDKTFFRSYLTNMVTFVDQQTLALLQMYYYYFANDKISLVTHDDYVATWKKMNPIAKLCNKIL</sequence>
<dbReference type="Pfam" id="PF01728">
    <property type="entry name" value="FtsJ"/>
    <property type="match status" value="1"/>
</dbReference>
<dbReference type="InterPro" id="IPR002877">
    <property type="entry name" value="RNA_MeTrfase_FtsJ_dom"/>
</dbReference>
<feature type="domain" description="Adrift-type SAM-dependent 2'-O-MTase" evidence="4">
    <location>
        <begin position="496"/>
        <end position="714"/>
    </location>
</feature>
<dbReference type="GO" id="GO:0032259">
    <property type="term" value="P:methylation"/>
    <property type="evidence" value="ECO:0007669"/>
    <property type="project" value="UniProtKB-KW"/>
</dbReference>
<dbReference type="GO" id="GO:0005634">
    <property type="term" value="C:nucleus"/>
    <property type="evidence" value="ECO:0007669"/>
    <property type="project" value="TreeGrafter"/>
</dbReference>
<dbReference type="GO" id="GO:0004483">
    <property type="term" value="F:methyltransferase cap1 activity"/>
    <property type="evidence" value="ECO:0007669"/>
    <property type="project" value="TreeGrafter"/>
</dbReference>
<dbReference type="PANTHER" id="PTHR16121">
    <property type="entry name" value="CAP-SPECIFIC MRNA (NUCLEOSIDE-2'-O-)-METHYLTRANSFERASE 1-RELATED"/>
    <property type="match status" value="1"/>
</dbReference>
<dbReference type="PROSITE" id="PS51614">
    <property type="entry name" value="SAM_MT_ADRIFT"/>
    <property type="match status" value="1"/>
</dbReference>
<dbReference type="PANTHER" id="PTHR16121:SF2">
    <property type="entry name" value="CAP-SPECIFIC MRNA (NUCLEOSIDE-2'-O-)-METHYLTRANSFERASE 2"/>
    <property type="match status" value="1"/>
</dbReference>